<keyword evidence="2" id="KW-1185">Reference proteome</keyword>
<accession>A0AA40FKC4</accession>
<comment type="caution">
    <text evidence="1">The sequence shown here is derived from an EMBL/GenBank/DDBJ whole genome shotgun (WGS) entry which is preliminary data.</text>
</comment>
<reference evidence="1" key="1">
    <citation type="submission" date="2021-10" db="EMBL/GenBank/DDBJ databases">
        <title>Melipona bicolor Genome sequencing and assembly.</title>
        <authorList>
            <person name="Araujo N.S."/>
            <person name="Arias M.C."/>
        </authorList>
    </citation>
    <scope>NUCLEOTIDE SEQUENCE</scope>
    <source>
        <strain evidence="1">USP_2M_L1-L4_2017</strain>
        <tissue evidence="1">Whole body</tissue>
    </source>
</reference>
<proteinExistence type="predicted"/>
<evidence type="ECO:0000313" key="2">
    <source>
        <dbReference type="Proteomes" id="UP001177670"/>
    </source>
</evidence>
<name>A0AA40FKC4_9HYME</name>
<gene>
    <name evidence="1" type="ORF">K0M31_012475</name>
</gene>
<organism evidence="1 2">
    <name type="scientific">Melipona bicolor</name>
    <dbReference type="NCBI Taxonomy" id="60889"/>
    <lineage>
        <taxon>Eukaryota</taxon>
        <taxon>Metazoa</taxon>
        <taxon>Ecdysozoa</taxon>
        <taxon>Arthropoda</taxon>
        <taxon>Hexapoda</taxon>
        <taxon>Insecta</taxon>
        <taxon>Pterygota</taxon>
        <taxon>Neoptera</taxon>
        <taxon>Endopterygota</taxon>
        <taxon>Hymenoptera</taxon>
        <taxon>Apocrita</taxon>
        <taxon>Aculeata</taxon>
        <taxon>Apoidea</taxon>
        <taxon>Anthophila</taxon>
        <taxon>Apidae</taxon>
        <taxon>Melipona</taxon>
    </lineage>
</organism>
<dbReference type="AlphaFoldDB" id="A0AA40FKC4"/>
<dbReference type="Proteomes" id="UP001177670">
    <property type="component" value="Unassembled WGS sequence"/>
</dbReference>
<sequence>MINALPSRGIFNLSRTVGQLTNVWLMFRAEGYANVDGSLAHDHWRVTYKRQIELTVLAECQNYDAKTDKRPNPDALWILNALNTQSTLPFGRS</sequence>
<dbReference type="EMBL" id="JAHYIQ010000031">
    <property type="protein sequence ID" value="KAK1120497.1"/>
    <property type="molecule type" value="Genomic_DNA"/>
</dbReference>
<protein>
    <submittedName>
        <fullName evidence="1">Uncharacterized protein</fullName>
    </submittedName>
</protein>
<evidence type="ECO:0000313" key="1">
    <source>
        <dbReference type="EMBL" id="KAK1120497.1"/>
    </source>
</evidence>